<feature type="compositionally biased region" description="Polar residues" evidence="1">
    <location>
        <begin position="331"/>
        <end position="340"/>
    </location>
</feature>
<feature type="compositionally biased region" description="Acidic residues" evidence="1">
    <location>
        <begin position="149"/>
        <end position="163"/>
    </location>
</feature>
<feature type="region of interest" description="Disordered" evidence="1">
    <location>
        <begin position="737"/>
        <end position="790"/>
    </location>
</feature>
<feature type="compositionally biased region" description="Polar residues" evidence="1">
    <location>
        <begin position="506"/>
        <end position="521"/>
    </location>
</feature>
<feature type="compositionally biased region" description="Acidic residues" evidence="1">
    <location>
        <begin position="806"/>
        <end position="822"/>
    </location>
</feature>
<feature type="compositionally biased region" description="Low complexity" evidence="1">
    <location>
        <begin position="883"/>
        <end position="896"/>
    </location>
</feature>
<feature type="compositionally biased region" description="Polar residues" evidence="1">
    <location>
        <begin position="871"/>
        <end position="882"/>
    </location>
</feature>
<feature type="region of interest" description="Disordered" evidence="1">
    <location>
        <begin position="846"/>
        <end position="905"/>
    </location>
</feature>
<feature type="compositionally biased region" description="Acidic residues" evidence="1">
    <location>
        <begin position="25"/>
        <end position="36"/>
    </location>
</feature>
<dbReference type="InterPro" id="IPR017956">
    <property type="entry name" value="AT_hook_DNA-bd_motif"/>
</dbReference>
<keyword evidence="3" id="KW-1185">Reference proteome</keyword>
<feature type="region of interest" description="Disordered" evidence="1">
    <location>
        <begin position="806"/>
        <end position="826"/>
    </location>
</feature>
<feature type="compositionally biased region" description="Basic and acidic residues" evidence="1">
    <location>
        <begin position="81"/>
        <end position="93"/>
    </location>
</feature>
<feature type="compositionally biased region" description="Basic and acidic residues" evidence="1">
    <location>
        <begin position="670"/>
        <end position="683"/>
    </location>
</feature>
<reference evidence="2 3" key="1">
    <citation type="journal article" date="2020" name="ISME J.">
        <title>Uncovering the hidden diversity of litter-decomposition mechanisms in mushroom-forming fungi.</title>
        <authorList>
            <person name="Floudas D."/>
            <person name="Bentzer J."/>
            <person name="Ahren D."/>
            <person name="Johansson T."/>
            <person name="Persson P."/>
            <person name="Tunlid A."/>
        </authorList>
    </citation>
    <scope>NUCLEOTIDE SEQUENCE [LARGE SCALE GENOMIC DNA]</scope>
    <source>
        <strain evidence="2 3">CBS 406.79</strain>
    </source>
</reference>
<feature type="compositionally biased region" description="Polar residues" evidence="1">
    <location>
        <begin position="460"/>
        <end position="469"/>
    </location>
</feature>
<feature type="compositionally biased region" description="Basic and acidic residues" evidence="1">
    <location>
        <begin position="175"/>
        <end position="185"/>
    </location>
</feature>
<feature type="compositionally biased region" description="Pro residues" evidence="1">
    <location>
        <begin position="617"/>
        <end position="628"/>
    </location>
</feature>
<feature type="region of interest" description="Disordered" evidence="1">
    <location>
        <begin position="20"/>
        <end position="400"/>
    </location>
</feature>
<dbReference type="EMBL" id="JAACJN010000268">
    <property type="protein sequence ID" value="KAF5353629.1"/>
    <property type="molecule type" value="Genomic_DNA"/>
</dbReference>
<evidence type="ECO:0000313" key="3">
    <source>
        <dbReference type="Proteomes" id="UP000518752"/>
    </source>
</evidence>
<feature type="compositionally biased region" description="Low complexity" evidence="1">
    <location>
        <begin position="383"/>
        <end position="392"/>
    </location>
</feature>
<feature type="compositionally biased region" description="Basic and acidic residues" evidence="1">
    <location>
        <begin position="107"/>
        <end position="117"/>
    </location>
</feature>
<dbReference type="OrthoDB" id="3892913at2759"/>
<proteinExistence type="predicted"/>
<gene>
    <name evidence="2" type="ORF">D9757_012451</name>
</gene>
<feature type="compositionally biased region" description="Acidic residues" evidence="1">
    <location>
        <begin position="440"/>
        <end position="459"/>
    </location>
</feature>
<dbReference type="AlphaFoldDB" id="A0A8H5D4T7"/>
<feature type="compositionally biased region" description="Low complexity" evidence="1">
    <location>
        <begin position="572"/>
        <end position="596"/>
    </location>
</feature>
<evidence type="ECO:0000256" key="1">
    <source>
        <dbReference type="SAM" id="MobiDB-lite"/>
    </source>
</evidence>
<evidence type="ECO:0000313" key="2">
    <source>
        <dbReference type="EMBL" id="KAF5353629.1"/>
    </source>
</evidence>
<feature type="compositionally biased region" description="Acidic residues" evidence="1">
    <location>
        <begin position="848"/>
        <end position="860"/>
    </location>
</feature>
<accession>A0A8H5D4T7</accession>
<sequence length="1026" mass="109391">MDTSIGRREEMIGILKNKLAGAAEVVDDEEEEEEVLVVEPRTTRSTRTSGVNGSVKKSSGTSAAAQESVSAPPRSSRKRKIENDEAKSIDAKQKNLSSNAGKRTRASRREHDDKDVAVADEMDVDASISASPRRGKRTAALASSLSVELGDEDAEGSIDEEYEAEQKPKKRGRKHVEEPADVTDRRRGRPRKQPVEEEPKDEFPAEVSRGRGRHRKRPVGEGEVESEDGPPAEVRKGRGRPRKQPAEEVSEGDELPSKRVTRASISAPVPQTPPAKRARVSPPPFPRLTGNSLRPPHSTRSRTGGSPVKKQTYLTAPLVKRTYANARKGSRATSIASSVGMSRPIRKPRLSVSKLQPVASIKKSVSRPHRKAVSARPKRQSDISDAGASGSSRKFDGVELILPRKRQNVVAVNGDEAGSSNASGAIVNAGDANGAQSSDADGDGESDIDVLGDDKEDEISNVNDDNMSIQDPPPVQSEAVPTLSSSQTQSQPAALGIESEIDQEETPTLQQLDSLFSQPGSEQAIDEADQEEPPTLQQPEPPVSQPGSEQGIDEADQQEPFTLQQPEPPVQPESGQEEPSSSSSSAAPQQPAVSSSDPESAAGIQSGQGSISIEQPEQPPVTPSPPAPRIERAASLEQELSEHDAPMSETPHAGTPPGIQVQGETLSEVTEMHHSMGDDRYSPEDENESEIEPVSKGTMDVPSSAFEEVDGDLIQEAVQGQRDLVFEGQINVSVVPIDQNAYNDDQDAGDDNEGDDYSHFADAGSSSSQYVSVLPRTEPDVGKNKNSVTDVQGDLATEASAAILGEEPEVYQIDDDDDDDNNGVDIMNPRMSIEIEIGIQQDVLVVNDDGEQEQEQELEQESVPVPGLRSPSASGEQYQSPWSTAADSSASTTSATVELVENDPNDPFAGFASPIVIPPSPLPPSGLDLGFSTSPSLTSDFTKASIDSLRSLNSRPIPSDAADNEMFENTWTDDEDASSVVNESVVSAGDEDVHVGVLSHARYSDSWLNVGGSTGAASASASGDAR</sequence>
<feature type="compositionally biased region" description="Low complexity" evidence="1">
    <location>
        <begin position="48"/>
        <end position="62"/>
    </location>
</feature>
<feature type="compositionally biased region" description="Acidic residues" evidence="1">
    <location>
        <begin position="744"/>
        <end position="755"/>
    </location>
</feature>
<protein>
    <submittedName>
        <fullName evidence="2">Uncharacterized protein</fullName>
    </submittedName>
</protein>
<name>A0A8H5D4T7_9AGAR</name>
<feature type="compositionally biased region" description="Polar residues" evidence="1">
    <location>
        <begin position="603"/>
        <end position="615"/>
    </location>
</feature>
<dbReference type="SMART" id="SM00384">
    <property type="entry name" value="AT_hook"/>
    <property type="match status" value="3"/>
</dbReference>
<feature type="compositionally biased region" description="Basic and acidic residues" evidence="1">
    <location>
        <begin position="193"/>
        <end position="203"/>
    </location>
</feature>
<feature type="compositionally biased region" description="Low complexity" evidence="1">
    <location>
        <begin position="481"/>
        <end position="495"/>
    </location>
</feature>
<comment type="caution">
    <text evidence="2">The sequence shown here is derived from an EMBL/GenBank/DDBJ whole genome shotgun (WGS) entry which is preliminary data.</text>
</comment>
<dbReference type="Proteomes" id="UP000518752">
    <property type="component" value="Unassembled WGS sequence"/>
</dbReference>
<feature type="region of interest" description="Disordered" evidence="1">
    <location>
        <begin position="412"/>
        <end position="702"/>
    </location>
</feature>
<dbReference type="GO" id="GO:0003677">
    <property type="term" value="F:DNA binding"/>
    <property type="evidence" value="ECO:0007669"/>
    <property type="project" value="InterPro"/>
</dbReference>
<feature type="compositionally biased region" description="Basic and acidic residues" evidence="1">
    <location>
        <begin position="629"/>
        <end position="646"/>
    </location>
</feature>
<organism evidence="2 3">
    <name type="scientific">Collybiopsis confluens</name>
    <dbReference type="NCBI Taxonomy" id="2823264"/>
    <lineage>
        <taxon>Eukaryota</taxon>
        <taxon>Fungi</taxon>
        <taxon>Dikarya</taxon>
        <taxon>Basidiomycota</taxon>
        <taxon>Agaricomycotina</taxon>
        <taxon>Agaricomycetes</taxon>
        <taxon>Agaricomycetidae</taxon>
        <taxon>Agaricales</taxon>
        <taxon>Marasmiineae</taxon>
        <taxon>Omphalotaceae</taxon>
        <taxon>Collybiopsis</taxon>
    </lineage>
</organism>
<feature type="compositionally biased region" description="Basic residues" evidence="1">
    <location>
        <begin position="364"/>
        <end position="378"/>
    </location>
</feature>